<gene>
    <name evidence="1" type="primary">bamD_17</name>
    <name evidence="1" type="ORF">SDC9_56575</name>
</gene>
<protein>
    <submittedName>
        <fullName evidence="1">Outer membrane protein assembly factor BamD</fullName>
    </submittedName>
</protein>
<dbReference type="PROSITE" id="PS50005">
    <property type="entry name" value="TPR"/>
    <property type="match status" value="2"/>
</dbReference>
<accession>A0A644X2Q8</accession>
<dbReference type="Pfam" id="PF13432">
    <property type="entry name" value="TPR_16"/>
    <property type="match status" value="3"/>
</dbReference>
<dbReference type="InterPro" id="IPR011990">
    <property type="entry name" value="TPR-like_helical_dom_sf"/>
</dbReference>
<dbReference type="AlphaFoldDB" id="A0A644X2Q8"/>
<sequence length="1021" mass="116962">MKKVRLMLVAGLFLMQFAAAAQLTSEYHNPAAIYSSASDLLAKEKFGAAREAFQQVVDGIPDREDPMRIESEFQIARCSYELLNNDAKGLLHAFVSAHPESSYSPLASFYLGSIYYRDKNYSKATKEYEKVNTRALTSDQQAEYNFKMGYSYFMDNEMLKARGCFMQVKDGETTWAAPATYYYGHISYSEGQYEVALSSFQKLLNNETFGGVVPYYIAQIYYLQGKNDELISFAPPMLENPNVKRQAEMARMVGDAFIAKKDYKSALPYLEMFETKTSTPLTREDHYLLGYAYYVNTDYQKAAGHFSNIASLEDSLNQNASYHLADCYLKMGNKKYALNCFNDAYRLKFNPAITEDALFNFARLSYELDFHPYNGAIKALQQYLNDFPKSQRAEEARELLVELLMSTGNYKDAIVVIEGIKVKNDRIWSAYQKVNYYHGVELFNSGDYNGALALFNKAITYTYDRKIRSEALFWKGEAHYRKQQYDSAAVSYDMFVKYPASESVSYFARGYYGLGYAQMQRKNYKNAAASFESYMKVGEKDDRFYRNDASLRLADCYYILRDYSQAIDWYDKSLNMNVENMDYALLQKSKCEGVKGNFTAKQNTLSLLFSKYPNSRFAPDACFESGLAYELMNQEDKALPPYNKLITDYPESPLRPKAMLKVGSLYNNMNNSDKAIEVFENVIIDYKGSEDSKQAWMQLRQVCTRIDRLDIWIEFAKDQGSTISQMEQDSAVFSSAEDKFMNGDCETAVKAFAKYIQDFPNGAFVQNAHFYRAECLYGQKDYPGALTGYEYVISQPFSSFTETSLLKAARIYYNSKDYPKAIERYSELEKITSSLSNKQEAQRNIMFSQFNTELYYEAIVSAQKVIDDASVAPKDKNEASAVIARSSYQLNDLPRAQAEFSKLVKLKSSELGAEDNYYLALIEYQNGRYTESEKIVFDLINEFASFEYWVARSFILLSDVYVASGNYYQAKYTLQSVIDNYKGEDLVTEARTKLDAIIAIEKQNEQQLNGNGEVIIDGNNE</sequence>
<dbReference type="InterPro" id="IPR019734">
    <property type="entry name" value="TPR_rpt"/>
</dbReference>
<dbReference type="SUPFAM" id="SSF81901">
    <property type="entry name" value="HCP-like"/>
    <property type="match status" value="1"/>
</dbReference>
<dbReference type="PANTHER" id="PTHR12558:SF47">
    <property type="entry name" value="LIPOPOLYSACCHARIDE ASSEMBLY PROTEIN B"/>
    <property type="match status" value="1"/>
</dbReference>
<reference evidence="1" key="1">
    <citation type="submission" date="2019-08" db="EMBL/GenBank/DDBJ databases">
        <authorList>
            <person name="Kucharzyk K."/>
            <person name="Murdoch R.W."/>
            <person name="Higgins S."/>
            <person name="Loffler F."/>
        </authorList>
    </citation>
    <scope>NUCLEOTIDE SEQUENCE</scope>
</reference>
<evidence type="ECO:0000313" key="1">
    <source>
        <dbReference type="EMBL" id="MPM10247.1"/>
    </source>
</evidence>
<proteinExistence type="predicted"/>
<dbReference type="Pfam" id="PF13181">
    <property type="entry name" value="TPR_8"/>
    <property type="match status" value="1"/>
</dbReference>
<dbReference type="Gene3D" id="1.25.40.10">
    <property type="entry name" value="Tetratricopeptide repeat domain"/>
    <property type="match status" value="8"/>
</dbReference>
<organism evidence="1">
    <name type="scientific">bioreactor metagenome</name>
    <dbReference type="NCBI Taxonomy" id="1076179"/>
    <lineage>
        <taxon>unclassified sequences</taxon>
        <taxon>metagenomes</taxon>
        <taxon>ecological metagenomes</taxon>
    </lineage>
</organism>
<dbReference type="SUPFAM" id="SSF48452">
    <property type="entry name" value="TPR-like"/>
    <property type="match status" value="3"/>
</dbReference>
<dbReference type="SMART" id="SM00028">
    <property type="entry name" value="TPR"/>
    <property type="match status" value="9"/>
</dbReference>
<name>A0A644X2Q8_9ZZZZ</name>
<dbReference type="Pfam" id="PF13174">
    <property type="entry name" value="TPR_6"/>
    <property type="match status" value="2"/>
</dbReference>
<comment type="caution">
    <text evidence="1">The sequence shown here is derived from an EMBL/GenBank/DDBJ whole genome shotgun (WGS) entry which is preliminary data.</text>
</comment>
<dbReference type="EMBL" id="VSSQ01001669">
    <property type="protein sequence ID" value="MPM10247.1"/>
    <property type="molecule type" value="Genomic_DNA"/>
</dbReference>
<dbReference type="PANTHER" id="PTHR12558">
    <property type="entry name" value="CELL DIVISION CYCLE 16,23,27"/>
    <property type="match status" value="1"/>
</dbReference>